<organism evidence="6 7">
    <name type="scientific">Zasmidium cellare</name>
    <name type="common">Wine cellar mold</name>
    <name type="synonym">Racodium cellare</name>
    <dbReference type="NCBI Taxonomy" id="395010"/>
    <lineage>
        <taxon>Eukaryota</taxon>
        <taxon>Fungi</taxon>
        <taxon>Dikarya</taxon>
        <taxon>Ascomycota</taxon>
        <taxon>Pezizomycotina</taxon>
        <taxon>Dothideomycetes</taxon>
        <taxon>Dothideomycetidae</taxon>
        <taxon>Mycosphaerellales</taxon>
        <taxon>Mycosphaerellaceae</taxon>
        <taxon>Zasmidium</taxon>
    </lineage>
</organism>
<sequence>MPLGYADPSTLTNCTVETCSVYTSFYNYRIDLAANIAFLVCFSILLIVYLGIWIWKRRCHLFGIAMTLGLVIEIVGYACRIWSYYNQWIENAYLIELICITLAPAVFSAGIYLCLAWIVIIYGPDNSRIKPIKYTIITAQFIPCDIFSLVLQLIGGVIAAVGLDELSLTLITQGTDVLTAGLAWQVFTLLCFLTLCVDLAFRIRRRKRKLGDAALSQDPRAIEARASRLFLLFQIAIGLASVLIFWRCVYRLIELNDGFDGPVTFNQGIYIGFEGVLIVIAVSALAIMHPAICMGEAITKEVPRVT</sequence>
<dbReference type="EMBL" id="JAXOVC010000007">
    <property type="protein sequence ID" value="KAK4498686.1"/>
    <property type="molecule type" value="Genomic_DNA"/>
</dbReference>
<keyword evidence="7" id="KW-1185">Reference proteome</keyword>
<keyword evidence="2 5" id="KW-0812">Transmembrane</keyword>
<feature type="transmembrane region" description="Helical" evidence="5">
    <location>
        <begin position="229"/>
        <end position="249"/>
    </location>
</feature>
<protein>
    <submittedName>
        <fullName evidence="6">Uncharacterized protein</fullName>
    </submittedName>
</protein>
<feature type="transmembrane region" description="Helical" evidence="5">
    <location>
        <begin position="134"/>
        <end position="162"/>
    </location>
</feature>
<evidence type="ECO:0000256" key="5">
    <source>
        <dbReference type="SAM" id="Phobius"/>
    </source>
</evidence>
<evidence type="ECO:0000256" key="4">
    <source>
        <dbReference type="ARBA" id="ARBA00023136"/>
    </source>
</evidence>
<evidence type="ECO:0000256" key="2">
    <source>
        <dbReference type="ARBA" id="ARBA00022692"/>
    </source>
</evidence>
<keyword evidence="4 5" id="KW-0472">Membrane</keyword>
<feature type="transmembrane region" description="Helical" evidence="5">
    <location>
        <begin position="182"/>
        <end position="201"/>
    </location>
</feature>
<evidence type="ECO:0000256" key="1">
    <source>
        <dbReference type="ARBA" id="ARBA00004141"/>
    </source>
</evidence>
<reference evidence="6 7" key="1">
    <citation type="journal article" date="2023" name="G3 (Bethesda)">
        <title>A chromosome-level genome assembly of Zasmidium syzygii isolated from banana leaves.</title>
        <authorList>
            <person name="van Westerhoven A.C."/>
            <person name="Mehrabi R."/>
            <person name="Talebi R."/>
            <person name="Steentjes M.B.F."/>
            <person name="Corcolon B."/>
            <person name="Chong P.A."/>
            <person name="Kema G.H.J."/>
            <person name="Seidl M.F."/>
        </authorList>
    </citation>
    <scope>NUCLEOTIDE SEQUENCE [LARGE SCALE GENOMIC DNA]</scope>
    <source>
        <strain evidence="6 7">P124</strain>
    </source>
</reference>
<dbReference type="Pfam" id="PF04479">
    <property type="entry name" value="RTA1"/>
    <property type="match status" value="1"/>
</dbReference>
<dbReference type="PANTHER" id="PTHR31465:SF7">
    <property type="entry name" value="SPHINGOID LONG-CHAIN BASE TRANSPORTER RSB1"/>
    <property type="match status" value="1"/>
</dbReference>
<feature type="transmembrane region" description="Helical" evidence="5">
    <location>
        <begin position="32"/>
        <end position="54"/>
    </location>
</feature>
<name>A0ABR0EBP9_ZASCE</name>
<evidence type="ECO:0000313" key="6">
    <source>
        <dbReference type="EMBL" id="KAK4498686.1"/>
    </source>
</evidence>
<feature type="transmembrane region" description="Helical" evidence="5">
    <location>
        <begin position="61"/>
        <end position="83"/>
    </location>
</feature>
<comment type="caution">
    <text evidence="6">The sequence shown here is derived from an EMBL/GenBank/DDBJ whole genome shotgun (WGS) entry which is preliminary data.</text>
</comment>
<keyword evidence="3 5" id="KW-1133">Transmembrane helix</keyword>
<dbReference type="InterPro" id="IPR007568">
    <property type="entry name" value="RTA1"/>
</dbReference>
<evidence type="ECO:0000313" key="7">
    <source>
        <dbReference type="Proteomes" id="UP001305779"/>
    </source>
</evidence>
<comment type="subcellular location">
    <subcellularLocation>
        <location evidence="1">Membrane</location>
        <topology evidence="1">Multi-pass membrane protein</topology>
    </subcellularLocation>
</comment>
<dbReference type="Proteomes" id="UP001305779">
    <property type="component" value="Unassembled WGS sequence"/>
</dbReference>
<dbReference type="PANTHER" id="PTHR31465">
    <property type="entry name" value="PROTEIN RTA1-RELATED"/>
    <property type="match status" value="1"/>
</dbReference>
<proteinExistence type="predicted"/>
<accession>A0ABR0EBP9</accession>
<gene>
    <name evidence="6" type="ORF">PRZ48_009196</name>
</gene>
<evidence type="ECO:0000256" key="3">
    <source>
        <dbReference type="ARBA" id="ARBA00022989"/>
    </source>
</evidence>
<feature type="transmembrane region" description="Helical" evidence="5">
    <location>
        <begin position="95"/>
        <end position="122"/>
    </location>
</feature>
<feature type="transmembrane region" description="Helical" evidence="5">
    <location>
        <begin position="269"/>
        <end position="288"/>
    </location>
</feature>